<comment type="caution">
    <text evidence="4">The sequence shown here is derived from an EMBL/GenBank/DDBJ whole genome shotgun (WGS) entry which is preliminary data.</text>
</comment>
<keyword evidence="5" id="KW-1185">Reference proteome</keyword>
<dbReference type="InterPro" id="IPR002822">
    <property type="entry name" value="Ni_insertion"/>
</dbReference>
<dbReference type="Proteomes" id="UP000647491">
    <property type="component" value="Unassembled WGS sequence"/>
</dbReference>
<evidence type="ECO:0000256" key="2">
    <source>
        <dbReference type="HAMAP-Rule" id="MF_01074"/>
    </source>
</evidence>
<feature type="compositionally biased region" description="Basic and acidic residues" evidence="3">
    <location>
        <begin position="75"/>
        <end position="89"/>
    </location>
</feature>
<keyword evidence="1 2" id="KW-0533">Nickel</keyword>
<sequence length="451" mass="49331">MRTIYLDCGMGAAGDMLMAALLELCPEKQEEFLGKMNGLGLPGVKVEAEPAVKCGITGTHMNVTVFGEEEESEDVHDHGHAHTHSHEACESAAADGLHSHVHSHDGHDHHHEDHDAHSHDHHHGEHVHSHDGHDHSHHHHHHSTMAGIASIIDGLDIPDPVKEDMKAVYALIAEAESHAHGMPVDQIHFHEVGTMDAVADIAGVCLLFHELGADQIIASPVHVGSGHVHCAHGILPVPAPATAHILQGIPAYSTQVQGELCTPTGAALLKHFVKEFREMPVMTTSKIGYGMGKKDFERANCVRAFLGDTAETGDEIAELSCNLDDMTAEAVGFAEEALFEAGALEVYTVPVGMKKSRPGVLLTCMCRREDEEKMVELLFRHTTTLGVREHISRRFTLKRREETVETAYGPVRKKISQGHGVTRTKLEYEDLAAIAKKTGRPLEEIRKEIEK</sequence>
<proteinExistence type="inferred from homology"/>
<keyword evidence="2" id="KW-0456">Lyase</keyword>
<dbReference type="Gene3D" id="3.30.70.1380">
    <property type="entry name" value="Transcriptional regulatory protein pf0864 domain like"/>
    <property type="match status" value="1"/>
</dbReference>
<dbReference type="NCBIfam" id="TIGR00299">
    <property type="entry name" value="nickel pincer cofactor biosynthesis protein LarC"/>
    <property type="match status" value="1"/>
</dbReference>
<dbReference type="HAMAP" id="MF_01074">
    <property type="entry name" value="LarC"/>
    <property type="match status" value="1"/>
</dbReference>
<reference evidence="4 5" key="1">
    <citation type="submission" date="2020-08" db="EMBL/GenBank/DDBJ databases">
        <title>Genome public.</title>
        <authorList>
            <person name="Liu C."/>
            <person name="Sun Q."/>
        </authorList>
    </citation>
    <scope>NUCLEOTIDE SEQUENCE [LARGE SCALE GENOMIC DNA]</scope>
    <source>
        <strain evidence="4 5">BX10</strain>
    </source>
</reference>
<dbReference type="PANTHER" id="PTHR36566:SF1">
    <property type="entry name" value="PYRIDINIUM-3,5-BISTHIOCARBOXYLIC ACID MONONUCLEOTIDE NICKEL INSERTION PROTEIN"/>
    <property type="match status" value="1"/>
</dbReference>
<dbReference type="Pfam" id="PF01969">
    <property type="entry name" value="Ni_insertion"/>
    <property type="match status" value="1"/>
</dbReference>
<dbReference type="PANTHER" id="PTHR36566">
    <property type="entry name" value="NICKEL INSERTION PROTEIN-RELATED"/>
    <property type="match status" value="1"/>
</dbReference>
<dbReference type="EC" id="4.99.1.12" evidence="2"/>
<feature type="compositionally biased region" description="Basic and acidic residues" evidence="3">
    <location>
        <begin position="102"/>
        <end position="134"/>
    </location>
</feature>
<comment type="function">
    <text evidence="2">Involved in the biosynthesis of a nickel-pincer cofactor ((SCS)Ni(II) pincer complex). Binds Ni(2+), and functions in nickel delivery to pyridinium-3,5-bisthiocarboxylic acid mononucleotide (P2TMN), to form the mature cofactor. Is thus probably required for the activation of nickel-pincer cofactor-dependent enzymes.</text>
</comment>
<comment type="catalytic activity">
    <reaction evidence="2">
        <text>Ni(II)-pyridinium-3,5-bisthiocarboxylate mononucleotide = pyridinium-3,5-bisthiocarboxylate mononucleotide + Ni(2+)</text>
        <dbReference type="Rhea" id="RHEA:54784"/>
        <dbReference type="ChEBI" id="CHEBI:49786"/>
        <dbReference type="ChEBI" id="CHEBI:137372"/>
        <dbReference type="ChEBI" id="CHEBI:137373"/>
        <dbReference type="EC" id="4.99.1.12"/>
    </reaction>
</comment>
<organism evidence="4 5">
    <name type="scientific">Enterocloster hominis</name>
    <name type="common">ex Liu et al. 2021</name>
    <dbReference type="NCBI Taxonomy" id="2763663"/>
    <lineage>
        <taxon>Bacteria</taxon>
        <taxon>Bacillati</taxon>
        <taxon>Bacillota</taxon>
        <taxon>Clostridia</taxon>
        <taxon>Lachnospirales</taxon>
        <taxon>Lachnospiraceae</taxon>
        <taxon>Enterocloster</taxon>
    </lineage>
</organism>
<evidence type="ECO:0000313" key="4">
    <source>
        <dbReference type="EMBL" id="MBC8599613.1"/>
    </source>
</evidence>
<dbReference type="EMBL" id="JACRTJ010000023">
    <property type="protein sequence ID" value="MBC8599613.1"/>
    <property type="molecule type" value="Genomic_DNA"/>
</dbReference>
<protein>
    <recommendedName>
        <fullName evidence="2">Pyridinium-3,5-bisthiocarboxylic acid mononucleotide nickel insertion protein</fullName>
        <shortName evidence="2">P2TMN nickel insertion protein</shortName>
        <ecNumber evidence="2">4.99.1.12</ecNumber>
    </recommendedName>
    <alternativeName>
        <fullName evidence="2">Nickel-pincer cofactor biosynthesis protein LarC</fullName>
    </alternativeName>
</protein>
<evidence type="ECO:0000256" key="1">
    <source>
        <dbReference type="ARBA" id="ARBA00022596"/>
    </source>
</evidence>
<dbReference type="RefSeq" id="WP_262427800.1">
    <property type="nucleotide sequence ID" value="NZ_JACRTJ010000023.1"/>
</dbReference>
<gene>
    <name evidence="2 4" type="primary">larC</name>
    <name evidence="4" type="ORF">H8708_10315</name>
</gene>
<evidence type="ECO:0000313" key="5">
    <source>
        <dbReference type="Proteomes" id="UP000647491"/>
    </source>
</evidence>
<name>A0ABR7NU23_9FIRM</name>
<feature type="region of interest" description="Disordered" evidence="3">
    <location>
        <begin position="69"/>
        <end position="144"/>
    </location>
</feature>
<comment type="similarity">
    <text evidence="2">Belongs to the LarC family.</text>
</comment>
<accession>A0ABR7NU23</accession>
<evidence type="ECO:0000256" key="3">
    <source>
        <dbReference type="SAM" id="MobiDB-lite"/>
    </source>
</evidence>